<dbReference type="OrthoDB" id="5283654at2759"/>
<evidence type="ECO:0000256" key="1">
    <source>
        <dbReference type="ARBA" id="ARBA00022857"/>
    </source>
</evidence>
<reference evidence="4 5" key="1">
    <citation type="journal article" date="2018" name="IMA Fungus">
        <title>IMA Genome-F 9: Draft genome sequence of Annulohypoxylon stygium, Aspergillus mulundensis, Berkeleyomyces basicola (syn. Thielaviopsis basicola), Ceratocystis smalleyi, two Cercospora beticola strains, Coleophoma cylindrospora, Fusarium fracticaudum, Phialophora cf. hyalina, and Morchella septimelata.</title>
        <authorList>
            <person name="Wingfield B.D."/>
            <person name="Bills G.F."/>
            <person name="Dong Y."/>
            <person name="Huang W."/>
            <person name="Nel W.J."/>
            <person name="Swalarsk-Parry B.S."/>
            <person name="Vaghefi N."/>
            <person name="Wilken P.M."/>
            <person name="An Z."/>
            <person name="de Beer Z.W."/>
            <person name="De Vos L."/>
            <person name="Chen L."/>
            <person name="Duong T.A."/>
            <person name="Gao Y."/>
            <person name="Hammerbacher A."/>
            <person name="Kikkert J.R."/>
            <person name="Li Y."/>
            <person name="Li H."/>
            <person name="Li K."/>
            <person name="Li Q."/>
            <person name="Liu X."/>
            <person name="Ma X."/>
            <person name="Naidoo K."/>
            <person name="Pethybridge S.J."/>
            <person name="Sun J."/>
            <person name="Steenkamp E.T."/>
            <person name="van der Nest M.A."/>
            <person name="van Wyk S."/>
            <person name="Wingfield M.J."/>
            <person name="Xiong C."/>
            <person name="Yue Q."/>
            <person name="Zhang X."/>
        </authorList>
    </citation>
    <scope>NUCLEOTIDE SEQUENCE [LARGE SCALE GENOMIC DNA]</scope>
    <source>
        <strain evidence="4 5">BP6252</strain>
    </source>
</reference>
<evidence type="ECO:0000313" key="4">
    <source>
        <dbReference type="EMBL" id="RDW63566.1"/>
    </source>
</evidence>
<dbReference type="AlphaFoldDB" id="A0A3D8QP08"/>
<dbReference type="PANTHER" id="PTHR47706:SF9">
    <property type="entry name" value="NMRA-LIKE DOMAIN-CONTAINING PROTEIN-RELATED"/>
    <property type="match status" value="1"/>
</dbReference>
<organism evidence="4 5">
    <name type="scientific">Coleophoma cylindrospora</name>
    <dbReference type="NCBI Taxonomy" id="1849047"/>
    <lineage>
        <taxon>Eukaryota</taxon>
        <taxon>Fungi</taxon>
        <taxon>Dikarya</taxon>
        <taxon>Ascomycota</taxon>
        <taxon>Pezizomycotina</taxon>
        <taxon>Leotiomycetes</taxon>
        <taxon>Helotiales</taxon>
        <taxon>Dermateaceae</taxon>
        <taxon>Coleophoma</taxon>
    </lineage>
</organism>
<evidence type="ECO:0000313" key="5">
    <source>
        <dbReference type="Proteomes" id="UP000256645"/>
    </source>
</evidence>
<keyword evidence="1" id="KW-0521">NADP</keyword>
<accession>A0A3D8QP08</accession>
<dbReference type="EMBL" id="PDLM01000013">
    <property type="protein sequence ID" value="RDW63566.1"/>
    <property type="molecule type" value="Genomic_DNA"/>
</dbReference>
<dbReference type="InterPro" id="IPR008030">
    <property type="entry name" value="NmrA-like"/>
</dbReference>
<evidence type="ECO:0000259" key="3">
    <source>
        <dbReference type="Pfam" id="PF05368"/>
    </source>
</evidence>
<gene>
    <name evidence="4" type="ORF">BP6252_11111</name>
</gene>
<keyword evidence="2" id="KW-0560">Oxidoreductase</keyword>
<dbReference type="STRING" id="1849047.A0A3D8QP08"/>
<feature type="domain" description="NmrA-like" evidence="3">
    <location>
        <begin position="4"/>
        <end position="223"/>
    </location>
</feature>
<sequence>MSHNSIAVYGHRGWASSKVVSALAASSAPIKVLYRSGSDISSLPSNVAKIEVDVNDEAALVAALQGIDIVISLVGHEGVTRQHAFIKAIPKTAVKLFSPSDLAARYEEEGLRIGVNAEKDAVEKAAQEAGIPTTVVLTGNFAEFAINTYALGVDYPGNRIIFTGESATQPINLCTRDYVGAAYASIFASTPISQLSNRCIGLSELKPTGNEIADAFEKKHGRAPLKVVHSSEKIDAEVKTGLEEKNPFTLAFYCRKIWGSGKQVGMVGKDLWEVEGYEKSSLEDLILKGKLGQYRPMPPPVLEFFEAGFR</sequence>
<dbReference type="PANTHER" id="PTHR47706">
    <property type="entry name" value="NMRA-LIKE FAMILY PROTEIN"/>
    <property type="match status" value="1"/>
</dbReference>
<proteinExistence type="predicted"/>
<evidence type="ECO:0000256" key="2">
    <source>
        <dbReference type="ARBA" id="ARBA00023002"/>
    </source>
</evidence>
<dbReference type="Gene3D" id="3.40.50.720">
    <property type="entry name" value="NAD(P)-binding Rossmann-like Domain"/>
    <property type="match status" value="1"/>
</dbReference>
<dbReference type="SUPFAM" id="SSF51735">
    <property type="entry name" value="NAD(P)-binding Rossmann-fold domains"/>
    <property type="match status" value="1"/>
</dbReference>
<comment type="caution">
    <text evidence="4">The sequence shown here is derived from an EMBL/GenBank/DDBJ whole genome shotgun (WGS) entry which is preliminary data.</text>
</comment>
<dbReference type="InterPro" id="IPR051609">
    <property type="entry name" value="NmrA/Isoflavone_reductase-like"/>
</dbReference>
<protein>
    <submittedName>
        <fullName evidence="4">NmrA-like family protein</fullName>
    </submittedName>
</protein>
<dbReference type="GO" id="GO:0016491">
    <property type="term" value="F:oxidoreductase activity"/>
    <property type="evidence" value="ECO:0007669"/>
    <property type="project" value="UniProtKB-KW"/>
</dbReference>
<dbReference type="Proteomes" id="UP000256645">
    <property type="component" value="Unassembled WGS sequence"/>
</dbReference>
<dbReference type="Gene3D" id="3.90.25.10">
    <property type="entry name" value="UDP-galactose 4-epimerase, domain 1"/>
    <property type="match status" value="1"/>
</dbReference>
<keyword evidence="5" id="KW-1185">Reference proteome</keyword>
<name>A0A3D8QP08_9HELO</name>
<dbReference type="Pfam" id="PF05368">
    <property type="entry name" value="NmrA"/>
    <property type="match status" value="1"/>
</dbReference>
<dbReference type="InterPro" id="IPR036291">
    <property type="entry name" value="NAD(P)-bd_dom_sf"/>
</dbReference>